<protein>
    <submittedName>
        <fullName evidence="2">Uncharacterized protein</fullName>
    </submittedName>
</protein>
<gene>
    <name evidence="2" type="ORF">SULPSESMR1_02363</name>
</gene>
<keyword evidence="1" id="KW-1133">Transmembrane helix</keyword>
<dbReference type="EMBL" id="CP022415">
    <property type="protein sequence ID" value="ASM73160.1"/>
    <property type="molecule type" value="Genomic_DNA"/>
</dbReference>
<keyword evidence="3" id="KW-1185">Reference proteome</keyword>
<proteinExistence type="predicted"/>
<dbReference type="KEGG" id="spse:SULPSESMR1_02363"/>
<organism evidence="2 3">
    <name type="scientific">Pseudosulfitobacter pseudonitzschiae</name>
    <dbReference type="NCBI Taxonomy" id="1402135"/>
    <lineage>
        <taxon>Bacteria</taxon>
        <taxon>Pseudomonadati</taxon>
        <taxon>Pseudomonadota</taxon>
        <taxon>Alphaproteobacteria</taxon>
        <taxon>Rhodobacterales</taxon>
        <taxon>Roseobacteraceae</taxon>
        <taxon>Pseudosulfitobacter</taxon>
    </lineage>
</organism>
<accession>A0A221K2Q6</accession>
<dbReference type="OrthoDB" id="7874312at2"/>
<keyword evidence="1" id="KW-0472">Membrane</keyword>
<dbReference type="Proteomes" id="UP000199754">
    <property type="component" value="Chromosome"/>
</dbReference>
<evidence type="ECO:0000313" key="3">
    <source>
        <dbReference type="Proteomes" id="UP000199754"/>
    </source>
</evidence>
<keyword evidence="1" id="KW-0812">Transmembrane</keyword>
<name>A0A221K2Q6_9RHOB</name>
<feature type="transmembrane region" description="Helical" evidence="1">
    <location>
        <begin position="97"/>
        <end position="120"/>
    </location>
</feature>
<dbReference type="AlphaFoldDB" id="A0A221K2Q6"/>
<reference evidence="2 3" key="1">
    <citation type="submission" date="2017-07" db="EMBL/GenBank/DDBJ databases">
        <title>Genome Sequence of Sulfitobacter pseudonitzschiae Strain SMR1 Isolated from a culture of the Diatom Skeletonema marinoi.</title>
        <authorList>
            <person name="Topel M."/>
            <person name="Pinder M.I.M."/>
            <person name="Johansson O.N."/>
            <person name="Kourtchenko O."/>
            <person name="Godhe A."/>
            <person name="Clarke A.K."/>
        </authorList>
    </citation>
    <scope>NUCLEOTIDE SEQUENCE [LARGE SCALE GENOMIC DNA]</scope>
    <source>
        <strain evidence="2 3">SMR1</strain>
    </source>
</reference>
<dbReference type="RefSeq" id="WP_089420978.1">
    <property type="nucleotide sequence ID" value="NZ_CP022415.1"/>
</dbReference>
<evidence type="ECO:0000313" key="2">
    <source>
        <dbReference type="EMBL" id="ASM73160.1"/>
    </source>
</evidence>
<sequence length="124" mass="13875">MATQINIDARTQRLRDALEKALGVKARSFDAALRKAGRRLPKAVRRQAEVVARAQAIDGHPKLRHTIDTDAVVRVETEILAHLKTIDPADQRRGRRLGLAGVIVFNMLVVVTLFIVWLVWSGHL</sequence>
<dbReference type="STRING" id="1402135.SAMN05444149_103509"/>
<evidence type="ECO:0000256" key="1">
    <source>
        <dbReference type="SAM" id="Phobius"/>
    </source>
</evidence>